<keyword evidence="3" id="KW-1185">Reference proteome</keyword>
<proteinExistence type="predicted"/>
<dbReference type="Gramene" id="mRNA:HanXRQr2_Chr02g0058041">
    <property type="protein sequence ID" value="mRNA:HanXRQr2_Chr02g0058041"/>
    <property type="gene ID" value="HanXRQr2_Chr02g0058041"/>
</dbReference>
<reference evidence="2" key="2">
    <citation type="submission" date="2020-06" db="EMBL/GenBank/DDBJ databases">
        <title>Helianthus annuus Genome sequencing and assembly Release 2.</title>
        <authorList>
            <person name="Gouzy J."/>
            <person name="Langlade N."/>
            <person name="Munos S."/>
        </authorList>
    </citation>
    <scope>NUCLEOTIDE SEQUENCE</scope>
    <source>
        <tissue evidence="2">Leaves</tissue>
    </source>
</reference>
<reference evidence="2" key="1">
    <citation type="journal article" date="2017" name="Nature">
        <title>The sunflower genome provides insights into oil metabolism, flowering and Asterid evolution.</title>
        <authorList>
            <person name="Badouin H."/>
            <person name="Gouzy J."/>
            <person name="Grassa C.J."/>
            <person name="Murat F."/>
            <person name="Staton S.E."/>
            <person name="Cottret L."/>
            <person name="Lelandais-Briere C."/>
            <person name="Owens G.L."/>
            <person name="Carrere S."/>
            <person name="Mayjonade B."/>
            <person name="Legrand L."/>
            <person name="Gill N."/>
            <person name="Kane N.C."/>
            <person name="Bowers J.E."/>
            <person name="Hubner S."/>
            <person name="Bellec A."/>
            <person name="Berard A."/>
            <person name="Berges H."/>
            <person name="Blanchet N."/>
            <person name="Boniface M.C."/>
            <person name="Brunel D."/>
            <person name="Catrice O."/>
            <person name="Chaidir N."/>
            <person name="Claudel C."/>
            <person name="Donnadieu C."/>
            <person name="Faraut T."/>
            <person name="Fievet G."/>
            <person name="Helmstetter N."/>
            <person name="King M."/>
            <person name="Knapp S.J."/>
            <person name="Lai Z."/>
            <person name="Le Paslier M.C."/>
            <person name="Lippi Y."/>
            <person name="Lorenzon L."/>
            <person name="Mandel J.R."/>
            <person name="Marage G."/>
            <person name="Marchand G."/>
            <person name="Marquand E."/>
            <person name="Bret-Mestries E."/>
            <person name="Morien E."/>
            <person name="Nambeesan S."/>
            <person name="Nguyen T."/>
            <person name="Pegot-Espagnet P."/>
            <person name="Pouilly N."/>
            <person name="Raftis F."/>
            <person name="Sallet E."/>
            <person name="Schiex T."/>
            <person name="Thomas J."/>
            <person name="Vandecasteele C."/>
            <person name="Vares D."/>
            <person name="Vear F."/>
            <person name="Vautrin S."/>
            <person name="Crespi M."/>
            <person name="Mangin B."/>
            <person name="Burke J.M."/>
            <person name="Salse J."/>
            <person name="Munos S."/>
            <person name="Vincourt P."/>
            <person name="Rieseberg L.H."/>
            <person name="Langlade N.B."/>
        </authorList>
    </citation>
    <scope>NUCLEOTIDE SEQUENCE</scope>
    <source>
        <tissue evidence="2">Leaves</tissue>
    </source>
</reference>
<feature type="region of interest" description="Disordered" evidence="1">
    <location>
        <begin position="216"/>
        <end position="236"/>
    </location>
</feature>
<dbReference type="PANTHER" id="PTHR31099">
    <property type="entry name" value="OS06G0165300 PROTEIN"/>
    <property type="match status" value="1"/>
</dbReference>
<evidence type="ECO:0000313" key="3">
    <source>
        <dbReference type="Proteomes" id="UP000215914"/>
    </source>
</evidence>
<dbReference type="PANTHER" id="PTHR31099:SF49">
    <property type="entry name" value="MYOSIN HEAVY CHAIN-LIKE PROTEIN"/>
    <property type="match status" value="1"/>
</dbReference>
<dbReference type="Proteomes" id="UP000215914">
    <property type="component" value="Unassembled WGS sequence"/>
</dbReference>
<comment type="caution">
    <text evidence="2">The sequence shown here is derived from an EMBL/GenBank/DDBJ whole genome shotgun (WGS) entry which is preliminary data.</text>
</comment>
<name>A0A9K3NZ29_HELAN</name>
<evidence type="ECO:0000313" key="2">
    <source>
        <dbReference type="EMBL" id="KAF5817866.1"/>
    </source>
</evidence>
<feature type="compositionally biased region" description="Polar residues" evidence="1">
    <location>
        <begin position="216"/>
        <end position="226"/>
    </location>
</feature>
<protein>
    <submittedName>
        <fullName evidence="2">Uncharacterized protein</fullName>
    </submittedName>
</protein>
<organism evidence="2 3">
    <name type="scientific">Helianthus annuus</name>
    <name type="common">Common sunflower</name>
    <dbReference type="NCBI Taxonomy" id="4232"/>
    <lineage>
        <taxon>Eukaryota</taxon>
        <taxon>Viridiplantae</taxon>
        <taxon>Streptophyta</taxon>
        <taxon>Embryophyta</taxon>
        <taxon>Tracheophyta</taxon>
        <taxon>Spermatophyta</taxon>
        <taxon>Magnoliopsida</taxon>
        <taxon>eudicotyledons</taxon>
        <taxon>Gunneridae</taxon>
        <taxon>Pentapetalae</taxon>
        <taxon>asterids</taxon>
        <taxon>campanulids</taxon>
        <taxon>Asterales</taxon>
        <taxon>Asteraceae</taxon>
        <taxon>Asteroideae</taxon>
        <taxon>Heliantheae alliance</taxon>
        <taxon>Heliantheae</taxon>
        <taxon>Helianthus</taxon>
    </lineage>
</organism>
<dbReference type="EMBL" id="MNCJ02000317">
    <property type="protein sequence ID" value="KAF5817866.1"/>
    <property type="molecule type" value="Genomic_DNA"/>
</dbReference>
<accession>A0A9K3NZ29</accession>
<dbReference type="AlphaFoldDB" id="A0A9K3NZ29"/>
<evidence type="ECO:0000256" key="1">
    <source>
        <dbReference type="SAM" id="MobiDB-lite"/>
    </source>
</evidence>
<gene>
    <name evidence="2" type="ORF">HanXRQr2_Chr02g0058041</name>
</gene>
<sequence length="248" mass="27402">MFNVFYYVSCTGGFYSFNSRTANVSPCSKDPPKSLHDWKHKFFYIRRGVIPIDMNYRRPDEGIPKLPVVAYVDEQWYKTLIARPTPMLQLEEAALVAAGMIMLWVSTNPMGAPVCGNYFAAYGLMIALKLKVGGMMVTRVLPEGELSWLEQIKDYFHHPMEESLGAHVTTPTCAHSVVSAKLEAVKSLAWRETILLSSEESTASFDAFIHQSRSTSTGVNVESTGGSEAAAHAEPVTTNPGFVADELI</sequence>